<dbReference type="Proteomes" id="UP000095286">
    <property type="component" value="Unplaced"/>
</dbReference>
<proteinExistence type="predicted"/>
<accession>A0AC35U1N2</accession>
<sequence>MVKNTKKSLPKNIAKSAPVVGKAAAKPSPVLAKVSAKAAPVQVKAKTAPVALGKEVAVDTVKKGQAGGKTTKKAPPPKKTQGPGKSTKSAAVIQIQTDENTKTAPPPTKVSPAPPPKKAKKEAKGPAKEAVITPQELGEIVAQVKKAVVAQKQLMATNITNSLFPEVDGGVTIEFCLKKSAPKHPPTTKYISLPHSEKVAGETSVCLILPDIAKTKEVNTNADTEIEARKWAEALEEKHGITKDIYSKVYTLRQLKREVKSREQIKAFANSYDIVMASSNVYKMVIAHLGKHFLANHKSLYPLNLKINPKGKIAEVINKCAIRICPSKSTTSVKIGNITQGDEELATNGALVIETFVQHVPGHLDNIRSIHLCPLTGGTSLPLFISSGGPNDVVIKAPATIFNPDEEVLGELTTLGDDNHVVAVAKSGRVLVRDATTGQVIKKKKKATATK</sequence>
<name>A0AC35U1N2_9BILA</name>
<dbReference type="WBParaSite" id="RSKR_0000660200.1">
    <property type="protein sequence ID" value="RSKR_0000660200.1"/>
    <property type="gene ID" value="RSKR_0000660200"/>
</dbReference>
<organism evidence="1 2">
    <name type="scientific">Rhabditophanes sp. KR3021</name>
    <dbReference type="NCBI Taxonomy" id="114890"/>
    <lineage>
        <taxon>Eukaryota</taxon>
        <taxon>Metazoa</taxon>
        <taxon>Ecdysozoa</taxon>
        <taxon>Nematoda</taxon>
        <taxon>Chromadorea</taxon>
        <taxon>Rhabditida</taxon>
        <taxon>Tylenchina</taxon>
        <taxon>Panagrolaimomorpha</taxon>
        <taxon>Strongyloidoidea</taxon>
        <taxon>Alloionematidae</taxon>
        <taxon>Rhabditophanes</taxon>
    </lineage>
</organism>
<evidence type="ECO:0000313" key="1">
    <source>
        <dbReference type="Proteomes" id="UP000095286"/>
    </source>
</evidence>
<reference evidence="2" key="1">
    <citation type="submission" date="2016-11" db="UniProtKB">
        <authorList>
            <consortium name="WormBaseParasite"/>
        </authorList>
    </citation>
    <scope>IDENTIFICATION</scope>
    <source>
        <strain evidence="2">KR3021</strain>
    </source>
</reference>
<protein>
    <submittedName>
        <fullName evidence="2">Ribosomal_L7Ae domain-containing protein</fullName>
    </submittedName>
</protein>
<evidence type="ECO:0000313" key="2">
    <source>
        <dbReference type="WBParaSite" id="RSKR_0000660200.1"/>
    </source>
</evidence>